<gene>
    <name evidence="1" type="ORF">QFZ46_002155</name>
</gene>
<dbReference type="RefSeq" id="WP_307361250.1">
    <property type="nucleotide sequence ID" value="NZ_JAUSXK010000001.1"/>
</dbReference>
<reference evidence="1 2" key="1">
    <citation type="submission" date="2023-07" db="EMBL/GenBank/DDBJ databases">
        <title>Comparative genomics of wheat-associated soil bacteria to identify genetic determinants of phenazine resistance.</title>
        <authorList>
            <person name="Mouncey N."/>
        </authorList>
    </citation>
    <scope>NUCLEOTIDE SEQUENCE [LARGE SCALE GENOMIC DNA]</scope>
    <source>
        <strain evidence="1 2">W2I7</strain>
    </source>
</reference>
<evidence type="ECO:0000313" key="2">
    <source>
        <dbReference type="Proteomes" id="UP001239085"/>
    </source>
</evidence>
<proteinExistence type="predicted"/>
<name>A0ABU0P9J1_9MICO</name>
<organism evidence="1 2">
    <name type="scientific">Microbacterium murale</name>
    <dbReference type="NCBI Taxonomy" id="1081040"/>
    <lineage>
        <taxon>Bacteria</taxon>
        <taxon>Bacillati</taxon>
        <taxon>Actinomycetota</taxon>
        <taxon>Actinomycetes</taxon>
        <taxon>Micrococcales</taxon>
        <taxon>Microbacteriaceae</taxon>
        <taxon>Microbacterium</taxon>
    </lineage>
</organism>
<dbReference type="InterPro" id="IPR006311">
    <property type="entry name" value="TAT_signal"/>
</dbReference>
<keyword evidence="2" id="KW-1185">Reference proteome</keyword>
<protein>
    <submittedName>
        <fullName evidence="1">Uncharacterized protein</fullName>
    </submittedName>
</protein>
<dbReference type="EMBL" id="JAUSXK010000001">
    <property type="protein sequence ID" value="MDQ0643995.1"/>
    <property type="molecule type" value="Genomic_DNA"/>
</dbReference>
<comment type="caution">
    <text evidence="1">The sequence shown here is derived from an EMBL/GenBank/DDBJ whole genome shotgun (WGS) entry which is preliminary data.</text>
</comment>
<sequence>MSTDITTSDTPGVARRTVLKASAWSVPVIAAAVATPLAAASTAVDLQLRGLSGDSVGALSPDGLRGYSIPIVAGMYARALGTTTPVAAGSTLTVSYDNRLMDGPSVTIDSTPGIAQAPIVNGNTTTVIFTLPAPIPAAEPGAQVMLGFDFSDRAWFEDIEPFSIMLLPPTGSDADTSNNGWTSEAEYFDTTDAALSATWRPATIVNGNGDAVACTVLETVTITANAPGDIPSGGQVTFGGPQASNEFTPPYTYVAPFTGVTVTSAQLDGVDVSSLIGTPEVSERPSITVNTAIPAGQSLVLSLAVDVISSAPGWVWQSGYVQFFGGNDRDQLNNNVQAPPA</sequence>
<dbReference type="Proteomes" id="UP001239085">
    <property type="component" value="Unassembled WGS sequence"/>
</dbReference>
<dbReference type="PROSITE" id="PS51318">
    <property type="entry name" value="TAT"/>
    <property type="match status" value="1"/>
</dbReference>
<accession>A0ABU0P9J1</accession>
<evidence type="ECO:0000313" key="1">
    <source>
        <dbReference type="EMBL" id="MDQ0643995.1"/>
    </source>
</evidence>